<evidence type="ECO:0000259" key="1">
    <source>
        <dbReference type="PROSITE" id="PS50181"/>
    </source>
</evidence>
<dbReference type="NCBIfam" id="TIGR01640">
    <property type="entry name" value="F_box_assoc_1"/>
    <property type="match status" value="1"/>
</dbReference>
<dbReference type="Pfam" id="PF08268">
    <property type="entry name" value="FBA_3"/>
    <property type="match status" value="1"/>
</dbReference>
<dbReference type="AlphaFoldDB" id="A0AAV1EA49"/>
<dbReference type="Proteomes" id="UP001161247">
    <property type="component" value="Chromosome 8"/>
</dbReference>
<dbReference type="EMBL" id="OX459125">
    <property type="protein sequence ID" value="CAI9116580.1"/>
    <property type="molecule type" value="Genomic_DNA"/>
</dbReference>
<dbReference type="SUPFAM" id="SSF81383">
    <property type="entry name" value="F-box domain"/>
    <property type="match status" value="1"/>
</dbReference>
<evidence type="ECO:0000313" key="2">
    <source>
        <dbReference type="EMBL" id="CAI9116580.1"/>
    </source>
</evidence>
<keyword evidence="3" id="KW-1185">Reference proteome</keyword>
<dbReference type="PROSITE" id="PS50181">
    <property type="entry name" value="FBOX"/>
    <property type="match status" value="1"/>
</dbReference>
<dbReference type="SMART" id="SM00256">
    <property type="entry name" value="FBOX"/>
    <property type="match status" value="1"/>
</dbReference>
<protein>
    <submittedName>
        <fullName evidence="2">OLC1v1017766C1</fullName>
    </submittedName>
</protein>
<dbReference type="InterPro" id="IPR036047">
    <property type="entry name" value="F-box-like_dom_sf"/>
</dbReference>
<dbReference type="Pfam" id="PF00646">
    <property type="entry name" value="F-box"/>
    <property type="match status" value="1"/>
</dbReference>
<feature type="domain" description="F-box" evidence="1">
    <location>
        <begin position="30"/>
        <end position="75"/>
    </location>
</feature>
<accession>A0AAV1EA49</accession>
<sequence length="393" mass="45132">MDSNQLPLSKNMHDNNIAPLKKKKTRFSSTTNVDVIPHTVILNILKKLPVKSLLRFRCVCKSWRCIIDDPSFIDMHRIQSHHRRGGVKLLASQYGKITLRDGVTYDREFLLLVDAKGNWMPLPTPINDNPLMIRRSNGYCQAGVEGLICLDNMIWNPTIRKRFDLPPQCVKMSIIRRGSNRAKIENAHYLGFDSSTKQYKVLSICVGCPEESSLRMKYSTHSKRIEFLQGMFQMQVITLEGAKSSWRDITHHIPGEAIKDMTLMWFPTNPNLYLKDEIYIMVGYPQHLALMVFSVGQERFRFIRLPEEITHAQVNIWNMTEVRECVALMKMNGLVVADASGTEIWRLISTNCDNAPATKGVGKNHLYNLANISIPSRNLQSRIRTRTYCALCY</sequence>
<dbReference type="InterPro" id="IPR013187">
    <property type="entry name" value="F-box-assoc_dom_typ3"/>
</dbReference>
<gene>
    <name evidence="2" type="ORF">OLC1_LOCUS22839</name>
</gene>
<organism evidence="2 3">
    <name type="scientific">Oldenlandia corymbosa var. corymbosa</name>
    <dbReference type="NCBI Taxonomy" id="529605"/>
    <lineage>
        <taxon>Eukaryota</taxon>
        <taxon>Viridiplantae</taxon>
        <taxon>Streptophyta</taxon>
        <taxon>Embryophyta</taxon>
        <taxon>Tracheophyta</taxon>
        <taxon>Spermatophyta</taxon>
        <taxon>Magnoliopsida</taxon>
        <taxon>eudicotyledons</taxon>
        <taxon>Gunneridae</taxon>
        <taxon>Pentapetalae</taxon>
        <taxon>asterids</taxon>
        <taxon>lamiids</taxon>
        <taxon>Gentianales</taxon>
        <taxon>Rubiaceae</taxon>
        <taxon>Rubioideae</taxon>
        <taxon>Spermacoceae</taxon>
        <taxon>Hedyotis-Oldenlandia complex</taxon>
        <taxon>Oldenlandia</taxon>
    </lineage>
</organism>
<dbReference type="CDD" id="cd22157">
    <property type="entry name" value="F-box_AtFBW1-like"/>
    <property type="match status" value="1"/>
</dbReference>
<name>A0AAV1EA49_OLDCO</name>
<dbReference type="InterPro" id="IPR050796">
    <property type="entry name" value="SCF_F-box_component"/>
</dbReference>
<dbReference type="PANTHER" id="PTHR31672">
    <property type="entry name" value="BNACNNG10540D PROTEIN"/>
    <property type="match status" value="1"/>
</dbReference>
<reference evidence="2" key="1">
    <citation type="submission" date="2023-03" db="EMBL/GenBank/DDBJ databases">
        <authorList>
            <person name="Julca I."/>
        </authorList>
    </citation>
    <scope>NUCLEOTIDE SEQUENCE</scope>
</reference>
<evidence type="ECO:0000313" key="3">
    <source>
        <dbReference type="Proteomes" id="UP001161247"/>
    </source>
</evidence>
<dbReference type="InterPro" id="IPR017451">
    <property type="entry name" value="F-box-assoc_interact_dom"/>
</dbReference>
<dbReference type="PANTHER" id="PTHR31672:SF13">
    <property type="entry name" value="F-BOX PROTEIN CPR30-LIKE"/>
    <property type="match status" value="1"/>
</dbReference>
<dbReference type="Gene3D" id="1.20.1280.50">
    <property type="match status" value="1"/>
</dbReference>
<proteinExistence type="predicted"/>
<dbReference type="InterPro" id="IPR001810">
    <property type="entry name" value="F-box_dom"/>
</dbReference>